<organism evidence="1 2">
    <name type="scientific">Acinetobacter junii SH205</name>
    <dbReference type="NCBI Taxonomy" id="575587"/>
    <lineage>
        <taxon>Bacteria</taxon>
        <taxon>Pseudomonadati</taxon>
        <taxon>Pseudomonadota</taxon>
        <taxon>Gammaproteobacteria</taxon>
        <taxon>Moraxellales</taxon>
        <taxon>Moraxellaceae</taxon>
        <taxon>Acinetobacter</taxon>
    </lineage>
</organism>
<reference evidence="2" key="1">
    <citation type="journal article" date="2012" name="PLoS ONE">
        <title>The success of Acinetobacter species; genetic, metabolic and virulence attributes.</title>
        <authorList>
            <person name="Peleg A.Y."/>
            <person name="de Breij A."/>
            <person name="Adams M.D."/>
            <person name="Cerqueira G.M."/>
            <person name="Mocali S."/>
            <person name="Galardini M."/>
            <person name="Nibbering P.H."/>
            <person name="Earl A.M."/>
            <person name="Ward D.V."/>
            <person name="Paterson D.L."/>
            <person name="Seifert H."/>
            <person name="Dijkshoorn L."/>
        </authorList>
    </citation>
    <scope>NUCLEOTIDE SEQUENCE [LARGE SCALE GENOMIC DNA]</scope>
    <source>
        <strain evidence="2">SH205</strain>
    </source>
</reference>
<sequence length="77" mass="8752">MENHENATDTNISSKTRVFLHEATQNDAPQAQVKEATVNIAQSQLNTGNTQFFVGEFPEWDLLPQTGFVRRFKKSKI</sequence>
<dbReference type="Proteomes" id="UP000018442">
    <property type="component" value="Unassembled WGS sequence"/>
</dbReference>
<proteinExistence type="predicted"/>
<dbReference type="EMBL" id="GG705011">
    <property type="protein sequence ID" value="EEY93459.1"/>
    <property type="molecule type" value="Genomic_DNA"/>
</dbReference>
<dbReference type="AlphaFoldDB" id="D0SHY7"/>
<dbReference type="HOGENOM" id="CLU_2630058_0_0_6"/>
<gene>
    <name evidence="1" type="ORF">HMPREF0026_00735</name>
</gene>
<protein>
    <submittedName>
        <fullName evidence="1">Uncharacterized protein</fullName>
    </submittedName>
</protein>
<accession>D0SHY7</accession>
<name>D0SHY7_ACIJU</name>
<dbReference type="RefSeq" id="WP_004962476.1">
    <property type="nucleotide sequence ID" value="NZ_GG705011.1"/>
</dbReference>
<evidence type="ECO:0000313" key="1">
    <source>
        <dbReference type="EMBL" id="EEY93459.1"/>
    </source>
</evidence>
<evidence type="ECO:0000313" key="2">
    <source>
        <dbReference type="Proteomes" id="UP000018442"/>
    </source>
</evidence>